<accession>A0AAE3M2B1</accession>
<feature type="transmembrane region" description="Helical" evidence="1">
    <location>
        <begin position="75"/>
        <end position="95"/>
    </location>
</feature>
<keyword evidence="3" id="KW-1185">Reference proteome</keyword>
<reference evidence="2" key="1">
    <citation type="submission" date="2022-10" db="EMBL/GenBank/DDBJ databases">
        <authorList>
            <person name="Yu W.X."/>
        </authorList>
    </citation>
    <scope>NUCLEOTIDE SEQUENCE</scope>
    <source>
        <strain evidence="2">AAT</strain>
    </source>
</reference>
<evidence type="ECO:0000313" key="3">
    <source>
        <dbReference type="Proteomes" id="UP001209229"/>
    </source>
</evidence>
<feature type="transmembrane region" description="Helical" evidence="1">
    <location>
        <begin position="189"/>
        <end position="207"/>
    </location>
</feature>
<feature type="transmembrane region" description="Helical" evidence="1">
    <location>
        <begin position="24"/>
        <end position="50"/>
    </location>
</feature>
<feature type="transmembrane region" description="Helical" evidence="1">
    <location>
        <begin position="115"/>
        <end position="135"/>
    </location>
</feature>
<organism evidence="2 3">
    <name type="scientific">Plebeiibacterium sediminum</name>
    <dbReference type="NCBI Taxonomy" id="2992112"/>
    <lineage>
        <taxon>Bacteria</taxon>
        <taxon>Pseudomonadati</taxon>
        <taxon>Bacteroidota</taxon>
        <taxon>Bacteroidia</taxon>
        <taxon>Marinilabiliales</taxon>
        <taxon>Marinilabiliaceae</taxon>
        <taxon>Plebeiibacterium</taxon>
    </lineage>
</organism>
<comment type="caution">
    <text evidence="2">The sequence shown here is derived from an EMBL/GenBank/DDBJ whole genome shotgun (WGS) entry which is preliminary data.</text>
</comment>
<dbReference type="Proteomes" id="UP001209229">
    <property type="component" value="Unassembled WGS sequence"/>
</dbReference>
<name>A0AAE3M2B1_9BACT</name>
<keyword evidence="1" id="KW-0472">Membrane</keyword>
<protein>
    <submittedName>
        <fullName evidence="2">Uncharacterized protein</fullName>
    </submittedName>
</protein>
<feature type="transmembrane region" description="Helical" evidence="1">
    <location>
        <begin position="141"/>
        <end position="160"/>
    </location>
</feature>
<sequence>MTNNNKSLEDLKAIRQMMEDSSKFLSLSGLSGVLAGIYALLGAGYTYFFIFDSGKHFYNEFMISLTGKPTHEFRISLLVVAAIVFLSATISTFILSKQKAQKAGTQFWSNTAKKILTEMGTVLFLGGVFCIILIFQGDLRLVASATLLFYGISLITIAKYTHHDIKYLGYAEAILGLFAGIYLSYGIIFWSIGFGLFHIIYGVVMYLKYERCGA</sequence>
<dbReference type="EMBL" id="JAPDPJ010000003">
    <property type="protein sequence ID" value="MCW3785454.1"/>
    <property type="molecule type" value="Genomic_DNA"/>
</dbReference>
<keyword evidence="1" id="KW-0812">Transmembrane</keyword>
<evidence type="ECO:0000256" key="1">
    <source>
        <dbReference type="SAM" id="Phobius"/>
    </source>
</evidence>
<proteinExistence type="predicted"/>
<dbReference type="AlphaFoldDB" id="A0AAE3M2B1"/>
<gene>
    <name evidence="2" type="ORF">OM075_03190</name>
</gene>
<evidence type="ECO:0000313" key="2">
    <source>
        <dbReference type="EMBL" id="MCW3785454.1"/>
    </source>
</evidence>
<keyword evidence="1" id="KW-1133">Transmembrane helix</keyword>
<dbReference type="RefSeq" id="WP_301189026.1">
    <property type="nucleotide sequence ID" value="NZ_JAPDPJ010000003.1"/>
</dbReference>